<evidence type="ECO:0000313" key="3">
    <source>
        <dbReference type="WBParaSite" id="SVE_0371400.1"/>
    </source>
</evidence>
<feature type="compositionally biased region" description="Basic and acidic residues" evidence="1">
    <location>
        <begin position="158"/>
        <end position="169"/>
    </location>
</feature>
<reference evidence="2" key="1">
    <citation type="submission" date="2014-07" db="EMBL/GenBank/DDBJ databases">
        <authorList>
            <person name="Martin A.A"/>
            <person name="De Silva N."/>
        </authorList>
    </citation>
    <scope>NUCLEOTIDE SEQUENCE</scope>
</reference>
<dbReference type="AlphaFoldDB" id="A0A0K0F4H7"/>
<reference evidence="3" key="2">
    <citation type="submission" date="2015-08" db="UniProtKB">
        <authorList>
            <consortium name="WormBaseParasite"/>
        </authorList>
    </citation>
    <scope>IDENTIFICATION</scope>
</reference>
<name>A0A0K0F4H7_STRVS</name>
<dbReference type="Proteomes" id="UP000035680">
    <property type="component" value="Unassembled WGS sequence"/>
</dbReference>
<protein>
    <submittedName>
        <fullName evidence="3">PYST-C1 domain-containing protein</fullName>
    </submittedName>
</protein>
<feature type="region of interest" description="Disordered" evidence="1">
    <location>
        <begin position="146"/>
        <end position="169"/>
    </location>
</feature>
<sequence length="169" mass="19521">MHFDFGDYSNSSCAFENSGQLNLGNGDLTNVNWDGDKRNKFVQTGIHFLDDGISQTTKKSYFNLFFLKLYNKICLCLFKQPKRNPTEKNESKRKNKQKNKVTDNKNEPLKENYLEGMIGKDYNNHNCYNPNNIIYNIINDGRSSLDGVEGFNGEETEAEKKKPNKENNK</sequence>
<evidence type="ECO:0000256" key="1">
    <source>
        <dbReference type="SAM" id="MobiDB-lite"/>
    </source>
</evidence>
<feature type="region of interest" description="Disordered" evidence="1">
    <location>
        <begin position="84"/>
        <end position="108"/>
    </location>
</feature>
<dbReference type="WBParaSite" id="SVE_0371400.1">
    <property type="protein sequence ID" value="SVE_0371400.1"/>
    <property type="gene ID" value="SVE_0371400"/>
</dbReference>
<accession>A0A0K0F4H7</accession>
<keyword evidence="2" id="KW-1185">Reference proteome</keyword>
<organism evidence="2 3">
    <name type="scientific">Strongyloides venezuelensis</name>
    <name type="common">Threadworm</name>
    <dbReference type="NCBI Taxonomy" id="75913"/>
    <lineage>
        <taxon>Eukaryota</taxon>
        <taxon>Metazoa</taxon>
        <taxon>Ecdysozoa</taxon>
        <taxon>Nematoda</taxon>
        <taxon>Chromadorea</taxon>
        <taxon>Rhabditida</taxon>
        <taxon>Tylenchina</taxon>
        <taxon>Panagrolaimomorpha</taxon>
        <taxon>Strongyloidoidea</taxon>
        <taxon>Strongyloididae</taxon>
        <taxon>Strongyloides</taxon>
    </lineage>
</organism>
<evidence type="ECO:0000313" key="2">
    <source>
        <dbReference type="Proteomes" id="UP000035680"/>
    </source>
</evidence>
<proteinExistence type="predicted"/>